<sequence>MRGRKSGNPIKAITNNDKELLKALSRTGYVSKEQAQNLINLNERRLKNLEKDGYIKSTSAIIKDKQINVYQLNGKGKQYVENNITSINNFYKATSPQHDLVLADRYLKLDTESRDCWKTEGDIREIFSSQITESMSMPDAIILKHSIEIDTEINIRAIEVIEVVTNNYGAEEIEAKIEFITEVLQIPKEEISFERAN</sequence>
<dbReference type="Proteomes" id="UP000028542">
    <property type="component" value="Unassembled WGS sequence"/>
</dbReference>
<evidence type="ECO:0000313" key="2">
    <source>
        <dbReference type="Proteomes" id="UP000028542"/>
    </source>
</evidence>
<dbReference type="AlphaFoldDB" id="A0A084JGI9"/>
<organism evidence="1 2">
    <name type="scientific">Clostridium sulfidigenes</name>
    <dbReference type="NCBI Taxonomy" id="318464"/>
    <lineage>
        <taxon>Bacteria</taxon>
        <taxon>Bacillati</taxon>
        <taxon>Bacillota</taxon>
        <taxon>Clostridia</taxon>
        <taxon>Eubacteriales</taxon>
        <taxon>Clostridiaceae</taxon>
        <taxon>Clostridium</taxon>
    </lineage>
</organism>
<accession>A0A084JGI9</accession>
<gene>
    <name evidence="1" type="ORF">IO99_03705</name>
</gene>
<name>A0A084JGI9_9CLOT</name>
<protein>
    <submittedName>
        <fullName evidence="1">Uncharacterized protein</fullName>
    </submittedName>
</protein>
<keyword evidence="2" id="KW-1185">Reference proteome</keyword>
<proteinExistence type="predicted"/>
<dbReference type="RefSeq" id="WP_035130373.1">
    <property type="nucleotide sequence ID" value="NZ_JPMD01000005.1"/>
</dbReference>
<dbReference type="EMBL" id="JPMD01000005">
    <property type="protein sequence ID" value="KEZ88073.1"/>
    <property type="molecule type" value="Genomic_DNA"/>
</dbReference>
<dbReference type="eggNOG" id="ENOG50326TV">
    <property type="taxonomic scope" value="Bacteria"/>
</dbReference>
<comment type="caution">
    <text evidence="1">The sequence shown here is derived from an EMBL/GenBank/DDBJ whole genome shotgun (WGS) entry which is preliminary data.</text>
</comment>
<reference evidence="1 2" key="1">
    <citation type="submission" date="2014-07" db="EMBL/GenBank/DDBJ databases">
        <title>Draft genome of Clostridium sulfidigenes 113A isolated from sediments associated with methane hydrate from Krishna Godavari basin.</title>
        <authorList>
            <person name="Honkalas V.S."/>
            <person name="Dabir A.P."/>
            <person name="Arora P."/>
            <person name="Dhakephalkar P.K."/>
        </authorList>
    </citation>
    <scope>NUCLEOTIDE SEQUENCE [LARGE SCALE GENOMIC DNA]</scope>
    <source>
        <strain evidence="1 2">113A</strain>
    </source>
</reference>
<evidence type="ECO:0000313" key="1">
    <source>
        <dbReference type="EMBL" id="KEZ88073.1"/>
    </source>
</evidence>